<keyword evidence="3" id="KW-1185">Reference proteome</keyword>
<name>A0ABQ4SIC2_9HYPH</name>
<gene>
    <name evidence="2" type="ORF">GMJLKIPL_4836</name>
</gene>
<reference evidence="2" key="1">
    <citation type="journal article" date="2021" name="Front. Microbiol.">
        <title>Comprehensive Comparative Genomics and Phenotyping of Methylobacterium Species.</title>
        <authorList>
            <person name="Alessa O."/>
            <person name="Ogura Y."/>
            <person name="Fujitani Y."/>
            <person name="Takami H."/>
            <person name="Hayashi T."/>
            <person name="Sahin N."/>
            <person name="Tani A."/>
        </authorList>
    </citation>
    <scope>NUCLEOTIDE SEQUENCE</scope>
    <source>
        <strain evidence="2">DSM 17168</strain>
    </source>
</reference>
<evidence type="ECO:0000313" key="3">
    <source>
        <dbReference type="Proteomes" id="UP001055153"/>
    </source>
</evidence>
<feature type="compositionally biased region" description="Low complexity" evidence="1">
    <location>
        <begin position="10"/>
        <end position="21"/>
    </location>
</feature>
<organism evidence="2 3">
    <name type="scientific">Methylobacterium isbiliense</name>
    <dbReference type="NCBI Taxonomy" id="315478"/>
    <lineage>
        <taxon>Bacteria</taxon>
        <taxon>Pseudomonadati</taxon>
        <taxon>Pseudomonadota</taxon>
        <taxon>Alphaproteobacteria</taxon>
        <taxon>Hyphomicrobiales</taxon>
        <taxon>Methylobacteriaceae</taxon>
        <taxon>Methylobacterium</taxon>
    </lineage>
</organism>
<dbReference type="Gene3D" id="6.20.20.10">
    <property type="match status" value="1"/>
</dbReference>
<comment type="caution">
    <text evidence="2">The sequence shown here is derived from an EMBL/GenBank/DDBJ whole genome shotgun (WGS) entry which is preliminary data.</text>
</comment>
<proteinExistence type="predicted"/>
<sequence>MTDTDRAKPGDAAPPGTTGTGENLCRHCNGSGRIESGPCPDCAGTGKVTEPIGGA</sequence>
<evidence type="ECO:0008006" key="4">
    <source>
        <dbReference type="Google" id="ProtNLM"/>
    </source>
</evidence>
<dbReference type="RefSeq" id="WP_238240154.1">
    <property type="nucleotide sequence ID" value="NZ_BPQQ01000064.1"/>
</dbReference>
<accession>A0ABQ4SIC2</accession>
<dbReference type="EMBL" id="BPQQ01000064">
    <property type="protein sequence ID" value="GJE02887.1"/>
    <property type="molecule type" value="Genomic_DNA"/>
</dbReference>
<reference evidence="2" key="2">
    <citation type="submission" date="2021-08" db="EMBL/GenBank/DDBJ databases">
        <authorList>
            <person name="Tani A."/>
            <person name="Ola A."/>
            <person name="Ogura Y."/>
            <person name="Katsura K."/>
            <person name="Hayashi T."/>
        </authorList>
    </citation>
    <scope>NUCLEOTIDE SEQUENCE</scope>
    <source>
        <strain evidence="2">DSM 17168</strain>
    </source>
</reference>
<protein>
    <recommendedName>
        <fullName evidence="4">Chaperone protein DnaJ</fullName>
    </recommendedName>
</protein>
<feature type="region of interest" description="Disordered" evidence="1">
    <location>
        <begin position="1"/>
        <end position="23"/>
    </location>
</feature>
<dbReference type="InterPro" id="IPR036410">
    <property type="entry name" value="HSP_DnaJ_Cys-rich_dom_sf"/>
</dbReference>
<evidence type="ECO:0000256" key="1">
    <source>
        <dbReference type="SAM" id="MobiDB-lite"/>
    </source>
</evidence>
<dbReference type="SUPFAM" id="SSF57938">
    <property type="entry name" value="DnaJ/Hsp40 cysteine-rich domain"/>
    <property type="match status" value="1"/>
</dbReference>
<evidence type="ECO:0000313" key="2">
    <source>
        <dbReference type="EMBL" id="GJE02887.1"/>
    </source>
</evidence>
<dbReference type="Proteomes" id="UP001055153">
    <property type="component" value="Unassembled WGS sequence"/>
</dbReference>